<keyword evidence="3" id="KW-1185">Reference proteome</keyword>
<feature type="region of interest" description="Disordered" evidence="1">
    <location>
        <begin position="1"/>
        <end position="72"/>
    </location>
</feature>
<organism evidence="2 3">
    <name type="scientific">Chrysochromulina tobinii</name>
    <dbReference type="NCBI Taxonomy" id="1460289"/>
    <lineage>
        <taxon>Eukaryota</taxon>
        <taxon>Haptista</taxon>
        <taxon>Haptophyta</taxon>
        <taxon>Prymnesiophyceae</taxon>
        <taxon>Prymnesiales</taxon>
        <taxon>Chrysochromulinaceae</taxon>
        <taxon>Chrysochromulina</taxon>
    </lineage>
</organism>
<gene>
    <name evidence="2" type="ORF">Ctob_008471</name>
</gene>
<proteinExistence type="predicted"/>
<accession>A0A0M0JNC5</accession>
<evidence type="ECO:0000256" key="1">
    <source>
        <dbReference type="SAM" id="MobiDB-lite"/>
    </source>
</evidence>
<dbReference type="EMBL" id="JWZX01002669">
    <property type="protein sequence ID" value="KOO27768.1"/>
    <property type="molecule type" value="Genomic_DNA"/>
</dbReference>
<evidence type="ECO:0000313" key="2">
    <source>
        <dbReference type="EMBL" id="KOO27768.1"/>
    </source>
</evidence>
<dbReference type="Proteomes" id="UP000037460">
    <property type="component" value="Unassembled WGS sequence"/>
</dbReference>
<evidence type="ECO:0000313" key="3">
    <source>
        <dbReference type="Proteomes" id="UP000037460"/>
    </source>
</evidence>
<protein>
    <submittedName>
        <fullName evidence="2">Uncharacterized protein</fullName>
    </submittedName>
</protein>
<feature type="compositionally biased region" description="Low complexity" evidence="1">
    <location>
        <begin position="48"/>
        <end position="63"/>
    </location>
</feature>
<comment type="caution">
    <text evidence="2">The sequence shown here is derived from an EMBL/GenBank/DDBJ whole genome shotgun (WGS) entry which is preliminary data.</text>
</comment>
<reference evidence="3" key="1">
    <citation type="journal article" date="2015" name="PLoS Genet.">
        <title>Genome Sequence and Transcriptome Analyses of Chrysochromulina tobin: Metabolic Tools for Enhanced Algal Fitness in the Prominent Order Prymnesiales (Haptophyceae).</title>
        <authorList>
            <person name="Hovde B.T."/>
            <person name="Deodato C.R."/>
            <person name="Hunsperger H.M."/>
            <person name="Ryken S.A."/>
            <person name="Yost W."/>
            <person name="Jha R.K."/>
            <person name="Patterson J."/>
            <person name="Monnat R.J. Jr."/>
            <person name="Barlow S.B."/>
            <person name="Starkenburg S.R."/>
            <person name="Cattolico R.A."/>
        </authorList>
    </citation>
    <scope>NUCLEOTIDE SEQUENCE</scope>
    <source>
        <strain evidence="3">CCMP291</strain>
    </source>
</reference>
<feature type="compositionally biased region" description="Basic and acidic residues" evidence="1">
    <location>
        <begin position="27"/>
        <end position="47"/>
    </location>
</feature>
<sequence>MLASLDEDSTAVAGGWVDETDDLDFGVSDRRKANEERRQQRRRERDASASAAPAKGPAGGRSRLGATRGGWE</sequence>
<dbReference type="AlphaFoldDB" id="A0A0M0JNC5"/>
<name>A0A0M0JNC5_9EUKA</name>